<dbReference type="PANTHER" id="PTHR37694:SF1">
    <property type="entry name" value="SLR8022 PROTEIN"/>
    <property type="match status" value="1"/>
</dbReference>
<evidence type="ECO:0000313" key="3">
    <source>
        <dbReference type="Proteomes" id="UP000283786"/>
    </source>
</evidence>
<dbReference type="SUPFAM" id="SSF51182">
    <property type="entry name" value="RmlC-like cupins"/>
    <property type="match status" value="1"/>
</dbReference>
<evidence type="ECO:0000313" key="2">
    <source>
        <dbReference type="EMBL" id="QPM90673.1"/>
    </source>
</evidence>
<dbReference type="InterPro" id="IPR011051">
    <property type="entry name" value="RmlC_Cupin_sf"/>
</dbReference>
<reference evidence="2 3" key="1">
    <citation type="submission" date="2020-08" db="EMBL/GenBank/DDBJ databases">
        <title>Genome sequence of Rhodobacteraceae bacterium Lw-13e.</title>
        <authorList>
            <person name="Poehlein A."/>
            <person name="Wolter L."/>
            <person name="Daniel R."/>
            <person name="Brinkhoff T."/>
        </authorList>
    </citation>
    <scope>NUCLEOTIDE SEQUENCE [LARGE SCALE GENOMIC DNA]</scope>
    <source>
        <strain evidence="2 3">Lw-13e</strain>
    </source>
</reference>
<dbReference type="RefSeq" id="WP_119838180.1">
    <property type="nucleotide sequence ID" value="NZ_CP060436.1"/>
</dbReference>
<dbReference type="InterPro" id="IPR014710">
    <property type="entry name" value="RmlC-like_jellyroll"/>
</dbReference>
<accession>A0A418SJS2</accession>
<dbReference type="Pfam" id="PF07883">
    <property type="entry name" value="Cupin_2"/>
    <property type="match status" value="1"/>
</dbReference>
<sequence>MSQSPTHITDRSTDLLDMPGVPGMQYRLLIDADTVPSANLCHGIFYMAPDSEEAPHTHQVAETIYVLSGCGHVQLGDEELKLETGDMVFIPAGCPHGFHAVDRMEVHFTFPVDRFEDVTYHDAS</sequence>
<protein>
    <recommendedName>
        <fullName evidence="1">Cupin type-2 domain-containing protein</fullName>
    </recommendedName>
</protein>
<gene>
    <name evidence="2" type="ORF">PSAL_019120</name>
</gene>
<dbReference type="Proteomes" id="UP000283786">
    <property type="component" value="Chromosome"/>
</dbReference>
<organism evidence="2 3">
    <name type="scientific">Pseudooceanicola algae</name>
    <dbReference type="NCBI Taxonomy" id="1537215"/>
    <lineage>
        <taxon>Bacteria</taxon>
        <taxon>Pseudomonadati</taxon>
        <taxon>Pseudomonadota</taxon>
        <taxon>Alphaproteobacteria</taxon>
        <taxon>Rhodobacterales</taxon>
        <taxon>Paracoccaceae</taxon>
        <taxon>Pseudooceanicola</taxon>
    </lineage>
</organism>
<dbReference type="AlphaFoldDB" id="A0A418SJS2"/>
<feature type="domain" description="Cupin type-2" evidence="1">
    <location>
        <begin position="44"/>
        <end position="108"/>
    </location>
</feature>
<evidence type="ECO:0000259" key="1">
    <source>
        <dbReference type="Pfam" id="PF07883"/>
    </source>
</evidence>
<name>A0A418SJS2_9RHOB</name>
<proteinExistence type="predicted"/>
<dbReference type="OrthoDB" id="3620182at2"/>
<dbReference type="InterPro" id="IPR013096">
    <property type="entry name" value="Cupin_2"/>
</dbReference>
<keyword evidence="3" id="KW-1185">Reference proteome</keyword>
<dbReference type="KEGG" id="palw:PSAL_019120"/>
<dbReference type="EMBL" id="CP060436">
    <property type="protein sequence ID" value="QPM90673.1"/>
    <property type="molecule type" value="Genomic_DNA"/>
</dbReference>
<dbReference type="Gene3D" id="2.60.120.10">
    <property type="entry name" value="Jelly Rolls"/>
    <property type="match status" value="1"/>
</dbReference>
<dbReference type="PANTHER" id="PTHR37694">
    <property type="entry name" value="SLR8022 PROTEIN"/>
    <property type="match status" value="1"/>
</dbReference>